<accession>A0AAU9NR04</accession>
<feature type="compositionally biased region" description="Basic residues" evidence="1">
    <location>
        <begin position="17"/>
        <end position="26"/>
    </location>
</feature>
<comment type="caution">
    <text evidence="2">The sequence shown here is derived from an EMBL/GenBank/DDBJ whole genome shotgun (WGS) entry which is preliminary data.</text>
</comment>
<protein>
    <submittedName>
        <fullName evidence="2">Uncharacterized protein</fullName>
    </submittedName>
</protein>
<gene>
    <name evidence="2" type="ORF">LVIROSA_LOCUS26402</name>
</gene>
<dbReference type="AlphaFoldDB" id="A0AAU9NR04"/>
<evidence type="ECO:0000313" key="3">
    <source>
        <dbReference type="Proteomes" id="UP001157418"/>
    </source>
</evidence>
<evidence type="ECO:0000256" key="1">
    <source>
        <dbReference type="SAM" id="MobiDB-lite"/>
    </source>
</evidence>
<proteinExistence type="predicted"/>
<sequence length="93" mass="10565">MEVSKEVIPSKTCILQRTKKRAKRPQHSPLRPCVPDVEVQTPTKSHHTHSSSKGVKKIRKPQLNRRGVLIREVHAPVSLASMKRQAKEMVKKA</sequence>
<keyword evidence="3" id="KW-1185">Reference proteome</keyword>
<organism evidence="2 3">
    <name type="scientific">Lactuca virosa</name>
    <dbReference type="NCBI Taxonomy" id="75947"/>
    <lineage>
        <taxon>Eukaryota</taxon>
        <taxon>Viridiplantae</taxon>
        <taxon>Streptophyta</taxon>
        <taxon>Embryophyta</taxon>
        <taxon>Tracheophyta</taxon>
        <taxon>Spermatophyta</taxon>
        <taxon>Magnoliopsida</taxon>
        <taxon>eudicotyledons</taxon>
        <taxon>Gunneridae</taxon>
        <taxon>Pentapetalae</taxon>
        <taxon>asterids</taxon>
        <taxon>campanulids</taxon>
        <taxon>Asterales</taxon>
        <taxon>Asteraceae</taxon>
        <taxon>Cichorioideae</taxon>
        <taxon>Cichorieae</taxon>
        <taxon>Lactucinae</taxon>
        <taxon>Lactuca</taxon>
    </lineage>
</organism>
<dbReference type="Proteomes" id="UP001157418">
    <property type="component" value="Unassembled WGS sequence"/>
</dbReference>
<reference evidence="2 3" key="1">
    <citation type="submission" date="2022-01" db="EMBL/GenBank/DDBJ databases">
        <authorList>
            <person name="Xiong W."/>
            <person name="Schranz E."/>
        </authorList>
    </citation>
    <scope>NUCLEOTIDE SEQUENCE [LARGE SCALE GENOMIC DNA]</scope>
</reference>
<evidence type="ECO:0000313" key="2">
    <source>
        <dbReference type="EMBL" id="CAH1440255.1"/>
    </source>
</evidence>
<name>A0AAU9NR04_9ASTR</name>
<feature type="compositionally biased region" description="Basic residues" evidence="1">
    <location>
        <begin position="44"/>
        <end position="63"/>
    </location>
</feature>
<feature type="region of interest" description="Disordered" evidence="1">
    <location>
        <begin position="15"/>
        <end position="67"/>
    </location>
</feature>
<dbReference type="EMBL" id="CAKMRJ010005412">
    <property type="protein sequence ID" value="CAH1440255.1"/>
    <property type="molecule type" value="Genomic_DNA"/>
</dbReference>